<evidence type="ECO:0000313" key="7">
    <source>
        <dbReference type="Proteomes" id="UP000663832"/>
    </source>
</evidence>
<evidence type="ECO:0008006" key="9">
    <source>
        <dbReference type="Google" id="ProtNLM"/>
    </source>
</evidence>
<dbReference type="SUPFAM" id="SSF48113">
    <property type="entry name" value="Heme-dependent peroxidases"/>
    <property type="match status" value="1"/>
</dbReference>
<dbReference type="EMBL" id="CAJNOM010000677">
    <property type="protein sequence ID" value="CAF1539303.1"/>
    <property type="molecule type" value="Genomic_DNA"/>
</dbReference>
<dbReference type="PANTHER" id="PTHR11475:SF134">
    <property type="entry name" value="LD42267P"/>
    <property type="match status" value="1"/>
</dbReference>
<dbReference type="EMBL" id="CAJNOI010000349">
    <property type="protein sequence ID" value="CAF1252399.1"/>
    <property type="molecule type" value="Genomic_DNA"/>
</dbReference>
<comment type="caution">
    <text evidence="3">The sequence shown here is derived from an EMBL/GenBank/DDBJ whole genome shotgun (WGS) entry which is preliminary data.</text>
</comment>
<dbReference type="Proteomes" id="UP000663832">
    <property type="component" value="Unassembled WGS sequence"/>
</dbReference>
<dbReference type="InterPro" id="IPR010255">
    <property type="entry name" value="Haem_peroxidase_sf"/>
</dbReference>
<evidence type="ECO:0000256" key="2">
    <source>
        <dbReference type="SAM" id="SignalP"/>
    </source>
</evidence>
<accession>A0A815A463</accession>
<organism evidence="3 8">
    <name type="scientific">Adineta steineri</name>
    <dbReference type="NCBI Taxonomy" id="433720"/>
    <lineage>
        <taxon>Eukaryota</taxon>
        <taxon>Metazoa</taxon>
        <taxon>Spiralia</taxon>
        <taxon>Gnathifera</taxon>
        <taxon>Rotifera</taxon>
        <taxon>Eurotatoria</taxon>
        <taxon>Bdelloidea</taxon>
        <taxon>Adinetida</taxon>
        <taxon>Adinetidae</taxon>
        <taxon>Adineta</taxon>
    </lineage>
</organism>
<dbReference type="Gene3D" id="1.10.640.10">
    <property type="entry name" value="Haem peroxidase domain superfamily, animal type"/>
    <property type="match status" value="1"/>
</dbReference>
<dbReference type="PRINTS" id="PR00457">
    <property type="entry name" value="ANPEROXIDASE"/>
</dbReference>
<dbReference type="Proteomes" id="UP000663877">
    <property type="component" value="Unassembled WGS sequence"/>
</dbReference>
<keyword evidence="7" id="KW-1185">Reference proteome</keyword>
<proteinExistence type="predicted"/>
<dbReference type="GO" id="GO:0020037">
    <property type="term" value="F:heme binding"/>
    <property type="evidence" value="ECO:0007669"/>
    <property type="project" value="InterPro"/>
</dbReference>
<dbReference type="AlphaFoldDB" id="A0A815A463"/>
<evidence type="ECO:0000313" key="6">
    <source>
        <dbReference type="EMBL" id="CAF1588807.1"/>
    </source>
</evidence>
<gene>
    <name evidence="3" type="ORF">BJG266_LOCUS29663</name>
    <name evidence="4" type="ORF">BJG266_LOCUS33797</name>
    <name evidence="5" type="ORF">QVE165_LOCUS46191</name>
    <name evidence="6" type="ORF">QVE165_LOCUS50975</name>
</gene>
<keyword evidence="1" id="KW-0479">Metal-binding</keyword>
<sequence length="748" mass="84497">MKVIIFLTVTFIFTIINGQQHNIPQHQETFFHEDHLNNILDSHDNDNNDHGIDFERHISIPYPQCFRNKLASSFLKSDVLEHIFKIKLEEEDAKLTKEHERNLELHNDDILDFEEMQLRSDAHNGALLARSATKAADELIYQLSCITNASITPNLDNFLKTIQLPSMFCAYQSNPSCEGLTNYRTVTGVCNSLSRPYRGSSQTAYGRLLPPVYDDGLRLPRSESVVGGSLPPCRQVSLAFGSKPTFDSAINNLWVTYGQFLVHDLTFATPVTDSGRTPITSCNCDSKDTDMCNVIDIAPNDPFMAGQRCVAVPATAQAFSDQICALGVKEQVNGNSHYVDLSVTYGSTRRTAASIRVGTEGLMKTTLKREFKYDLPPGQREGRSCVDSTETNKCFAGGDSRLMENPILSGVQAQWLRIHNEFARELNRIRPDWNSNDNTLYEESKKIATALHQHYTYNEWLPILIGKTATAQYLGDKHLHTEYNPSMPGVVFNEVAAAVLRLHTFVRDLISRCKPNGDLIDQLWFNEVASKCKFAYDVKTNGLDSFLCGALVDFSFAADTNYAQQIHHRLFESTNHQGELRRSDLVALNICRGRQHGLPGYNAYRQLCGFRLANRFQDFSDTMSPQSIETMQTLYKHPDDVDLFAGLNHETHTHDALVGPVSVCLIGIQFKHLKYGDRFFYTHHGEFTKAQLHSIKNYSYRCFLCHTVDIEQVARNPFQPPNDITNPLESCSTCSIFDFGPWHMPKAS</sequence>
<dbReference type="EMBL" id="CAJNOI010000684">
    <property type="protein sequence ID" value="CAF1329404.1"/>
    <property type="molecule type" value="Genomic_DNA"/>
</dbReference>
<dbReference type="OrthoDB" id="823504at2759"/>
<dbReference type="PANTHER" id="PTHR11475">
    <property type="entry name" value="OXIDASE/PEROXIDASE"/>
    <property type="match status" value="1"/>
</dbReference>
<evidence type="ECO:0000313" key="4">
    <source>
        <dbReference type="EMBL" id="CAF1329404.1"/>
    </source>
</evidence>
<feature type="signal peptide" evidence="2">
    <location>
        <begin position="1"/>
        <end position="18"/>
    </location>
</feature>
<dbReference type="GO" id="GO:0004601">
    <property type="term" value="F:peroxidase activity"/>
    <property type="evidence" value="ECO:0007669"/>
    <property type="project" value="InterPro"/>
</dbReference>
<dbReference type="GO" id="GO:0046872">
    <property type="term" value="F:metal ion binding"/>
    <property type="evidence" value="ECO:0007669"/>
    <property type="project" value="UniProtKB-KW"/>
</dbReference>
<dbReference type="InterPro" id="IPR037120">
    <property type="entry name" value="Haem_peroxidase_sf_animal"/>
</dbReference>
<dbReference type="InterPro" id="IPR019791">
    <property type="entry name" value="Haem_peroxidase_animal"/>
</dbReference>
<dbReference type="EMBL" id="CAJNOM010001053">
    <property type="protein sequence ID" value="CAF1588807.1"/>
    <property type="molecule type" value="Genomic_DNA"/>
</dbReference>
<dbReference type="GO" id="GO:0006979">
    <property type="term" value="P:response to oxidative stress"/>
    <property type="evidence" value="ECO:0007669"/>
    <property type="project" value="InterPro"/>
</dbReference>
<name>A0A815A463_9BILA</name>
<evidence type="ECO:0000313" key="5">
    <source>
        <dbReference type="EMBL" id="CAF1539303.1"/>
    </source>
</evidence>
<feature type="binding site" description="axial binding residue" evidence="1">
    <location>
        <position position="503"/>
    </location>
    <ligand>
        <name>heme b</name>
        <dbReference type="ChEBI" id="CHEBI:60344"/>
    </ligand>
    <ligandPart>
        <name>Fe</name>
        <dbReference type="ChEBI" id="CHEBI:18248"/>
    </ligandPart>
</feature>
<protein>
    <recommendedName>
        <fullName evidence="9">Peroxidase</fullName>
    </recommendedName>
</protein>
<keyword evidence="2" id="KW-0732">Signal</keyword>
<reference evidence="3" key="1">
    <citation type="submission" date="2021-02" db="EMBL/GenBank/DDBJ databases">
        <authorList>
            <person name="Nowell W R."/>
        </authorList>
    </citation>
    <scope>NUCLEOTIDE SEQUENCE</scope>
</reference>
<evidence type="ECO:0000313" key="3">
    <source>
        <dbReference type="EMBL" id="CAF1252399.1"/>
    </source>
</evidence>
<evidence type="ECO:0000313" key="8">
    <source>
        <dbReference type="Proteomes" id="UP000663877"/>
    </source>
</evidence>
<evidence type="ECO:0000256" key="1">
    <source>
        <dbReference type="PIRSR" id="PIRSR619791-2"/>
    </source>
</evidence>
<keyword evidence="1" id="KW-0349">Heme</keyword>
<feature type="chain" id="PRO_5036226772" description="Peroxidase" evidence="2">
    <location>
        <begin position="19"/>
        <end position="748"/>
    </location>
</feature>
<keyword evidence="1" id="KW-0408">Iron</keyword>
<dbReference type="Pfam" id="PF03098">
    <property type="entry name" value="An_peroxidase"/>
    <property type="match status" value="1"/>
</dbReference>
<dbReference type="PROSITE" id="PS50292">
    <property type="entry name" value="PEROXIDASE_3"/>
    <property type="match status" value="1"/>
</dbReference>